<comment type="caution">
    <text evidence="2">The sequence shown here is derived from an EMBL/GenBank/DDBJ whole genome shotgun (WGS) entry which is preliminary data.</text>
</comment>
<dbReference type="Pfam" id="PF06219">
    <property type="entry name" value="DUF1005"/>
    <property type="match status" value="1"/>
</dbReference>
<sequence>MDPCQFLKIIVGNLAIKFPPGSNLNPTSSFYCRIKYKDFPPQYAAVPQEGGHHGVSACFNMSNADVEKLLASKKNASRKHSSTSGISSTILKIDVYFGVGPSKGCGFGAGGKLVGRVSVPLELSKQVLEAKTSTVVQNGWVIVGEKKSKGLNLNSSQNPQVYVSVKVKPDPRFVFAFEGEPECSPQVFLVQGNIEQPVFSCKFSCRQPADWNSRSSSDTSTSRSWLSTLKVDKDHDHHHRHHVKERKGWSITIHDLSGSPVAAASMVTPFVPSQGSDWVSRSNPGVWLIMRPGERTWKPWGRLESWRERDGPGSDAIGHRLEIIPDVGVPASVMGPNTLAQGSVRARSGGNFSINIATGPSPSTSPNSSIDFGSWSGSGSASSSASEPGPGPATGWWPGMMYKGFVMSTTVGGEGKGSRPRVEVGSHHVTCAEDAAVFVALAAAMDLSMDACRPFSHKLRKELRQNSGDFVL</sequence>
<accession>A0AAW1GVM6</accession>
<dbReference type="InterPro" id="IPR010410">
    <property type="entry name" value="DUF1005"/>
</dbReference>
<dbReference type="EMBL" id="JBDFQZ010000014">
    <property type="protein sequence ID" value="KAK9666556.1"/>
    <property type="molecule type" value="Genomic_DNA"/>
</dbReference>
<organism evidence="2 3">
    <name type="scientific">Saponaria officinalis</name>
    <name type="common">Common soapwort</name>
    <name type="synonym">Lychnis saponaria</name>
    <dbReference type="NCBI Taxonomy" id="3572"/>
    <lineage>
        <taxon>Eukaryota</taxon>
        <taxon>Viridiplantae</taxon>
        <taxon>Streptophyta</taxon>
        <taxon>Embryophyta</taxon>
        <taxon>Tracheophyta</taxon>
        <taxon>Spermatophyta</taxon>
        <taxon>Magnoliopsida</taxon>
        <taxon>eudicotyledons</taxon>
        <taxon>Gunneridae</taxon>
        <taxon>Pentapetalae</taxon>
        <taxon>Caryophyllales</taxon>
        <taxon>Caryophyllaceae</taxon>
        <taxon>Caryophylleae</taxon>
        <taxon>Saponaria</taxon>
    </lineage>
</organism>
<dbReference type="AlphaFoldDB" id="A0AAW1GVM6"/>
<name>A0AAW1GVM6_SAPOF</name>
<protein>
    <submittedName>
        <fullName evidence="2">Uncharacterized protein</fullName>
    </submittedName>
</protein>
<dbReference type="PANTHER" id="PTHR31317">
    <property type="entry name" value="OS08G0163500 PROTEIN"/>
    <property type="match status" value="1"/>
</dbReference>
<dbReference type="Proteomes" id="UP001443914">
    <property type="component" value="Unassembled WGS sequence"/>
</dbReference>
<dbReference type="PANTHER" id="PTHR31317:SF3">
    <property type="entry name" value="OS07G0133500 PROTEIN"/>
    <property type="match status" value="1"/>
</dbReference>
<evidence type="ECO:0000313" key="2">
    <source>
        <dbReference type="EMBL" id="KAK9666556.1"/>
    </source>
</evidence>
<feature type="compositionally biased region" description="Low complexity" evidence="1">
    <location>
        <begin position="360"/>
        <end position="392"/>
    </location>
</feature>
<feature type="region of interest" description="Disordered" evidence="1">
    <location>
        <begin position="351"/>
        <end position="392"/>
    </location>
</feature>
<proteinExistence type="predicted"/>
<gene>
    <name evidence="2" type="ORF">RND81_14G193300</name>
</gene>
<evidence type="ECO:0000313" key="3">
    <source>
        <dbReference type="Proteomes" id="UP001443914"/>
    </source>
</evidence>
<keyword evidence="3" id="KW-1185">Reference proteome</keyword>
<reference evidence="2" key="1">
    <citation type="submission" date="2024-03" db="EMBL/GenBank/DDBJ databases">
        <title>WGS assembly of Saponaria officinalis var. Norfolk2.</title>
        <authorList>
            <person name="Jenkins J."/>
            <person name="Shu S."/>
            <person name="Grimwood J."/>
            <person name="Barry K."/>
            <person name="Goodstein D."/>
            <person name="Schmutz J."/>
            <person name="Leebens-Mack J."/>
            <person name="Osbourn A."/>
        </authorList>
    </citation>
    <scope>NUCLEOTIDE SEQUENCE [LARGE SCALE GENOMIC DNA]</scope>
    <source>
        <strain evidence="2">JIC</strain>
    </source>
</reference>
<evidence type="ECO:0000256" key="1">
    <source>
        <dbReference type="SAM" id="MobiDB-lite"/>
    </source>
</evidence>